<dbReference type="EMBL" id="JAGKQH010000014">
    <property type="protein sequence ID" value="KAG6581747.1"/>
    <property type="molecule type" value="Genomic_DNA"/>
</dbReference>
<dbReference type="Proteomes" id="UP000685013">
    <property type="component" value="Chromosome 14"/>
</dbReference>
<organism evidence="5 6">
    <name type="scientific">Cucurbita argyrosperma subsp. sororia</name>
    <dbReference type="NCBI Taxonomy" id="37648"/>
    <lineage>
        <taxon>Eukaryota</taxon>
        <taxon>Viridiplantae</taxon>
        <taxon>Streptophyta</taxon>
        <taxon>Embryophyta</taxon>
        <taxon>Tracheophyta</taxon>
        <taxon>Spermatophyta</taxon>
        <taxon>Magnoliopsida</taxon>
        <taxon>eudicotyledons</taxon>
        <taxon>Gunneridae</taxon>
        <taxon>Pentapetalae</taxon>
        <taxon>rosids</taxon>
        <taxon>fabids</taxon>
        <taxon>Cucurbitales</taxon>
        <taxon>Cucurbitaceae</taxon>
        <taxon>Cucurbiteae</taxon>
        <taxon>Cucurbita</taxon>
    </lineage>
</organism>
<keyword evidence="6" id="KW-1185">Reference proteome</keyword>
<dbReference type="InterPro" id="IPR033872">
    <property type="entry name" value="nsLTP2"/>
</dbReference>
<feature type="chain" id="PRO_5043876786" description="Bifunctional inhibitor/plant lipid transfer protein/seed storage helical domain-containing protein" evidence="3">
    <location>
        <begin position="26"/>
        <end position="102"/>
    </location>
</feature>
<dbReference type="PANTHER" id="PTHR33214:SF44">
    <property type="entry name" value="NON-SPECIFIC LIPID TRANSFER PROTEIN GPI-ANCHORED 33"/>
    <property type="match status" value="1"/>
</dbReference>
<dbReference type="AlphaFoldDB" id="A0AAV6MJ89"/>
<dbReference type="InterPro" id="IPR016140">
    <property type="entry name" value="Bifunc_inhib/LTP/seed_store"/>
</dbReference>
<dbReference type="GO" id="GO:0008289">
    <property type="term" value="F:lipid binding"/>
    <property type="evidence" value="ECO:0007669"/>
    <property type="project" value="UniProtKB-KW"/>
</dbReference>
<accession>A0AAV6MJ89</accession>
<keyword evidence="1" id="KW-0813">Transport</keyword>
<sequence length="102" mass="11063">MKKFGITVVCFFVVAFLTGAHHVGAQQTCDPQLLAIPCGLAFSGMRPSTRCCNKLREQQPCYCAYLNNPDLKGFVDSPAARRIARDCNITIPTQAECPASPA</sequence>
<dbReference type="Pfam" id="PF00234">
    <property type="entry name" value="Tryp_alpha_amyl"/>
    <property type="match status" value="1"/>
</dbReference>
<gene>
    <name evidence="5" type="ORF">SDJN03_21749</name>
</gene>
<evidence type="ECO:0000256" key="3">
    <source>
        <dbReference type="SAM" id="SignalP"/>
    </source>
</evidence>
<feature type="signal peptide" evidence="3">
    <location>
        <begin position="1"/>
        <end position="25"/>
    </location>
</feature>
<evidence type="ECO:0000313" key="5">
    <source>
        <dbReference type="EMBL" id="KAG6581747.1"/>
    </source>
</evidence>
<evidence type="ECO:0000256" key="1">
    <source>
        <dbReference type="ARBA" id="ARBA00022448"/>
    </source>
</evidence>
<evidence type="ECO:0000313" key="6">
    <source>
        <dbReference type="Proteomes" id="UP000685013"/>
    </source>
</evidence>
<reference evidence="5 6" key="1">
    <citation type="journal article" date="2021" name="Hortic Res">
        <title>The domestication of Cucurbita argyrosperma as revealed by the genome of its wild relative.</title>
        <authorList>
            <person name="Barrera-Redondo J."/>
            <person name="Sanchez-de la Vega G."/>
            <person name="Aguirre-Liguori J.A."/>
            <person name="Castellanos-Morales G."/>
            <person name="Gutierrez-Guerrero Y.T."/>
            <person name="Aguirre-Dugua X."/>
            <person name="Aguirre-Planter E."/>
            <person name="Tenaillon M.I."/>
            <person name="Lira-Saade R."/>
            <person name="Eguiarte L.E."/>
        </authorList>
    </citation>
    <scope>NUCLEOTIDE SEQUENCE [LARGE SCALE GENOMIC DNA]</scope>
    <source>
        <strain evidence="5">JBR-2021</strain>
    </source>
</reference>
<name>A0AAV6MJ89_9ROSI</name>
<comment type="caution">
    <text evidence="5">The sequence shown here is derived from an EMBL/GenBank/DDBJ whole genome shotgun (WGS) entry which is preliminary data.</text>
</comment>
<keyword evidence="2" id="KW-0446">Lipid-binding</keyword>
<keyword evidence="3" id="KW-0732">Signal</keyword>
<dbReference type="GO" id="GO:0006869">
    <property type="term" value="P:lipid transport"/>
    <property type="evidence" value="ECO:0007669"/>
    <property type="project" value="InterPro"/>
</dbReference>
<proteinExistence type="predicted"/>
<evidence type="ECO:0000256" key="2">
    <source>
        <dbReference type="ARBA" id="ARBA00023121"/>
    </source>
</evidence>
<feature type="non-terminal residue" evidence="5">
    <location>
        <position position="1"/>
    </location>
</feature>
<evidence type="ECO:0000259" key="4">
    <source>
        <dbReference type="Pfam" id="PF00234"/>
    </source>
</evidence>
<feature type="domain" description="Bifunctional inhibitor/plant lipid transfer protein/seed storage helical" evidence="4">
    <location>
        <begin position="37"/>
        <end position="97"/>
    </location>
</feature>
<protein>
    <recommendedName>
        <fullName evidence="4">Bifunctional inhibitor/plant lipid transfer protein/seed storage helical domain-containing protein</fullName>
    </recommendedName>
</protein>
<dbReference type="PANTHER" id="PTHR33214">
    <property type="entry name" value="BIFUNCTIONAL INHIBITOR/LIPID-TRANSFER PROTEIN/SEED STORAGE 2S ALBUMIN SUPERFAMILY PROTEIN"/>
    <property type="match status" value="1"/>
</dbReference>